<dbReference type="InterPro" id="IPR009057">
    <property type="entry name" value="Homeodomain-like_sf"/>
</dbReference>
<dbReference type="PROSITE" id="PS00041">
    <property type="entry name" value="HTH_ARAC_FAMILY_1"/>
    <property type="match status" value="1"/>
</dbReference>
<dbReference type="RefSeq" id="WP_202007851.1">
    <property type="nucleotide sequence ID" value="NZ_JAERRB010000001.1"/>
</dbReference>
<dbReference type="SUPFAM" id="SSF47384">
    <property type="entry name" value="Homodimeric domain of signal transducing histidine kinase"/>
    <property type="match status" value="1"/>
</dbReference>
<dbReference type="SMART" id="SM00388">
    <property type="entry name" value="HisKA"/>
    <property type="match status" value="1"/>
</dbReference>
<feature type="repeat" description="TPR" evidence="8">
    <location>
        <begin position="242"/>
        <end position="275"/>
    </location>
</feature>
<dbReference type="InterPro" id="IPR004358">
    <property type="entry name" value="Sig_transdc_His_kin-like_C"/>
</dbReference>
<feature type="modified residue" description="4-aspartylphosphate" evidence="7">
    <location>
        <position position="713"/>
    </location>
</feature>
<evidence type="ECO:0000256" key="1">
    <source>
        <dbReference type="ARBA" id="ARBA00000085"/>
    </source>
</evidence>
<dbReference type="SUPFAM" id="SSF46689">
    <property type="entry name" value="Homeodomain-like"/>
    <property type="match status" value="1"/>
</dbReference>
<evidence type="ECO:0000256" key="4">
    <source>
        <dbReference type="ARBA" id="ARBA00023015"/>
    </source>
</evidence>
<organism evidence="12 13">
    <name type="scientific">Chryseolinea lacunae</name>
    <dbReference type="NCBI Taxonomy" id="2801331"/>
    <lineage>
        <taxon>Bacteria</taxon>
        <taxon>Pseudomonadati</taxon>
        <taxon>Bacteroidota</taxon>
        <taxon>Cytophagia</taxon>
        <taxon>Cytophagales</taxon>
        <taxon>Fulvivirgaceae</taxon>
        <taxon>Chryseolinea</taxon>
    </lineage>
</organism>
<feature type="domain" description="HTH araC/xylS-type" evidence="9">
    <location>
        <begin position="818"/>
        <end position="917"/>
    </location>
</feature>
<dbReference type="Pfam" id="PF00512">
    <property type="entry name" value="HisKA"/>
    <property type="match status" value="1"/>
</dbReference>
<dbReference type="EC" id="2.7.13.3" evidence="2"/>
<comment type="caution">
    <text evidence="12">The sequence shown here is derived from an EMBL/GenBank/DDBJ whole genome shotgun (WGS) entry which is preliminary data.</text>
</comment>
<dbReference type="PRINTS" id="PR00344">
    <property type="entry name" value="BCTRLSENSOR"/>
</dbReference>
<proteinExistence type="predicted"/>
<dbReference type="InterPro" id="IPR001789">
    <property type="entry name" value="Sig_transdc_resp-reg_receiver"/>
</dbReference>
<dbReference type="PROSITE" id="PS50110">
    <property type="entry name" value="RESPONSE_REGULATORY"/>
    <property type="match status" value="1"/>
</dbReference>
<gene>
    <name evidence="12" type="ORF">JI741_04790</name>
</gene>
<dbReference type="CDD" id="cd17574">
    <property type="entry name" value="REC_OmpR"/>
    <property type="match status" value="1"/>
</dbReference>
<evidence type="ECO:0000256" key="7">
    <source>
        <dbReference type="PROSITE-ProRule" id="PRU00169"/>
    </source>
</evidence>
<keyword evidence="5" id="KW-0238">DNA-binding</keyword>
<dbReference type="SUPFAM" id="SSF52172">
    <property type="entry name" value="CheY-like"/>
    <property type="match status" value="1"/>
</dbReference>
<name>A0ABS1KM50_9BACT</name>
<accession>A0ABS1KM50</accession>
<keyword evidence="13" id="KW-1185">Reference proteome</keyword>
<dbReference type="InterPro" id="IPR005467">
    <property type="entry name" value="His_kinase_dom"/>
</dbReference>
<dbReference type="SUPFAM" id="SSF55874">
    <property type="entry name" value="ATPase domain of HSP90 chaperone/DNA topoisomerase II/histidine kinase"/>
    <property type="match status" value="1"/>
</dbReference>
<feature type="domain" description="Response regulatory" evidence="11">
    <location>
        <begin position="665"/>
        <end position="780"/>
    </location>
</feature>
<dbReference type="PANTHER" id="PTHR43547">
    <property type="entry name" value="TWO-COMPONENT HISTIDINE KINASE"/>
    <property type="match status" value="1"/>
</dbReference>
<dbReference type="CDD" id="cd00082">
    <property type="entry name" value="HisKA"/>
    <property type="match status" value="1"/>
</dbReference>
<dbReference type="Gene3D" id="1.10.10.60">
    <property type="entry name" value="Homeodomain-like"/>
    <property type="match status" value="1"/>
</dbReference>
<evidence type="ECO:0000259" key="9">
    <source>
        <dbReference type="PROSITE" id="PS01124"/>
    </source>
</evidence>
<dbReference type="InterPro" id="IPR036890">
    <property type="entry name" value="HATPase_C_sf"/>
</dbReference>
<dbReference type="InterPro" id="IPR018062">
    <property type="entry name" value="HTH_AraC-typ_CS"/>
</dbReference>
<dbReference type="PROSITE" id="PS01124">
    <property type="entry name" value="HTH_ARAC_FAMILY_2"/>
    <property type="match status" value="1"/>
</dbReference>
<dbReference type="PROSITE" id="PS50109">
    <property type="entry name" value="HIS_KIN"/>
    <property type="match status" value="1"/>
</dbReference>
<dbReference type="Gene3D" id="3.40.50.2300">
    <property type="match status" value="1"/>
</dbReference>
<protein>
    <recommendedName>
        <fullName evidence="2">histidine kinase</fullName>
        <ecNumber evidence="2">2.7.13.3</ecNumber>
    </recommendedName>
</protein>
<evidence type="ECO:0000259" key="10">
    <source>
        <dbReference type="PROSITE" id="PS50109"/>
    </source>
</evidence>
<dbReference type="EMBL" id="JAERRB010000001">
    <property type="protein sequence ID" value="MBL0740521.1"/>
    <property type="molecule type" value="Genomic_DNA"/>
</dbReference>
<comment type="catalytic activity">
    <reaction evidence="1">
        <text>ATP + protein L-histidine = ADP + protein N-phospho-L-histidine.</text>
        <dbReference type="EC" id="2.7.13.3"/>
    </reaction>
</comment>
<dbReference type="SMART" id="SM00448">
    <property type="entry name" value="REC"/>
    <property type="match status" value="1"/>
</dbReference>
<feature type="domain" description="Histidine kinase" evidence="10">
    <location>
        <begin position="409"/>
        <end position="628"/>
    </location>
</feature>
<dbReference type="PROSITE" id="PS50005">
    <property type="entry name" value="TPR"/>
    <property type="match status" value="1"/>
</dbReference>
<keyword evidence="8" id="KW-0802">TPR repeat</keyword>
<evidence type="ECO:0000256" key="8">
    <source>
        <dbReference type="PROSITE-ProRule" id="PRU00339"/>
    </source>
</evidence>
<reference evidence="12 13" key="1">
    <citation type="submission" date="2021-01" db="EMBL/GenBank/DDBJ databases">
        <title>Chryseolinea sp. Jin1 Genome sequencing and assembly.</title>
        <authorList>
            <person name="Kim I."/>
        </authorList>
    </citation>
    <scope>NUCLEOTIDE SEQUENCE [LARGE SCALE GENOMIC DNA]</scope>
    <source>
        <strain evidence="12 13">Jin1</strain>
    </source>
</reference>
<dbReference type="Pfam" id="PF13181">
    <property type="entry name" value="TPR_8"/>
    <property type="match status" value="2"/>
</dbReference>
<dbReference type="Gene3D" id="1.25.40.10">
    <property type="entry name" value="Tetratricopeptide repeat domain"/>
    <property type="match status" value="2"/>
</dbReference>
<dbReference type="Pfam" id="PF00072">
    <property type="entry name" value="Response_reg"/>
    <property type="match status" value="1"/>
</dbReference>
<dbReference type="InterPro" id="IPR011006">
    <property type="entry name" value="CheY-like_superfamily"/>
</dbReference>
<dbReference type="InterPro" id="IPR003594">
    <property type="entry name" value="HATPase_dom"/>
</dbReference>
<evidence type="ECO:0000313" key="12">
    <source>
        <dbReference type="EMBL" id="MBL0740521.1"/>
    </source>
</evidence>
<dbReference type="SMART" id="SM00028">
    <property type="entry name" value="TPR"/>
    <property type="match status" value="4"/>
</dbReference>
<dbReference type="InterPro" id="IPR003661">
    <property type="entry name" value="HisK_dim/P_dom"/>
</dbReference>
<dbReference type="InterPro" id="IPR011990">
    <property type="entry name" value="TPR-like_helical_dom_sf"/>
</dbReference>
<dbReference type="Proteomes" id="UP000613030">
    <property type="component" value="Unassembled WGS sequence"/>
</dbReference>
<dbReference type="SUPFAM" id="SSF48452">
    <property type="entry name" value="TPR-like"/>
    <property type="match status" value="2"/>
</dbReference>
<keyword evidence="6" id="KW-0804">Transcription</keyword>
<evidence type="ECO:0000313" key="13">
    <source>
        <dbReference type="Proteomes" id="UP000613030"/>
    </source>
</evidence>
<sequence length="920" mass="103406">MKRFLIAGFCVMCTAVGHAQQKDIQIDSLKRLLQQHNATDTQRVNLLTSLSRAYIGVSNNEILDYGTSALTLATSLNFEPGVIRAHNALAMAHQLSANYHNGIDHAMKALTLAEQRGDLNEKGEACRVLANIYVNLGDQKKGKHYYEQAIRAAQATRNMSLLTKVYCSVGMWHYVHQAEDSARIYLEKSLVLANKHNVRYFLPHILCQLGWINHETNPTVAIAYELRALGAAREVQNHAAELNVLGDLGNIYIQLKDYTNAEKYLTEALQVSIKNKLIVQKAHIYQGLIDLKIHQGKVDDVRHYVDAYMAARDSTMNEEKYKQIAELETRYQTEKKEQTIMLLEQEKKTEALWRKGLVMVAVLLLILGGVIFRLQRLRNRKARQLLVTQKQLNEKLQEADAIRSRFFTSISHEFRTPITLILAPLEEKLKSPTLTQHDKDDLKLVMRNANRLAELVNQVLDLSKLEAGKMEVHRQDGDLTKFLTPLLASFEAWSQSQHISFTYTLSVPDMPFAFDPDKLEKILTNLLSNAFKFTPANETIAIYITVDNALNNLLICIADTGKGISADDLPHIFTPFYQSGEMENTSMPGTGLGLALVRELVNVHGGSISVSSELEQGTSVEVVLPLVRSSADALPAVILPSSLVPEPTLSVRDSDDEPVEHFAESLLIVEDNQELRRFIGDHFKNAFNIFTATNGREALQIATARMPSLILSDVMMPEMDGVEFLKRLKQDERTHHIPVVLLTAKVGHDEKIAALQLGSDAFLAKPFSMQELEARVAGIINNRKNLATHYRKRFENAPHAAPATQLPVPSSIEARFIDNITAIIYRHLGDTAFGVEKLADEMCLSRAQLFRKVKMILDTSPSELISDLRLQHAAKLIENKSDTLSQIAYAVGFSEQSYFSKRFRKKYGVSPREYSDRMSA</sequence>
<dbReference type="Pfam" id="PF12833">
    <property type="entry name" value="HTH_18"/>
    <property type="match status" value="1"/>
</dbReference>
<evidence type="ECO:0000256" key="6">
    <source>
        <dbReference type="ARBA" id="ARBA00023163"/>
    </source>
</evidence>
<dbReference type="InterPro" id="IPR018060">
    <property type="entry name" value="HTH_AraC"/>
</dbReference>
<evidence type="ECO:0000256" key="5">
    <source>
        <dbReference type="ARBA" id="ARBA00023125"/>
    </source>
</evidence>
<evidence type="ECO:0000259" key="11">
    <source>
        <dbReference type="PROSITE" id="PS50110"/>
    </source>
</evidence>
<evidence type="ECO:0000256" key="3">
    <source>
        <dbReference type="ARBA" id="ARBA00022553"/>
    </source>
</evidence>
<dbReference type="InterPro" id="IPR019734">
    <property type="entry name" value="TPR_rpt"/>
</dbReference>
<keyword evidence="4" id="KW-0805">Transcription regulation</keyword>
<dbReference type="PANTHER" id="PTHR43547:SF2">
    <property type="entry name" value="HYBRID SIGNAL TRANSDUCTION HISTIDINE KINASE C"/>
    <property type="match status" value="1"/>
</dbReference>
<dbReference type="Gene3D" id="3.30.565.10">
    <property type="entry name" value="Histidine kinase-like ATPase, C-terminal domain"/>
    <property type="match status" value="1"/>
</dbReference>
<dbReference type="Pfam" id="PF02518">
    <property type="entry name" value="HATPase_c"/>
    <property type="match status" value="1"/>
</dbReference>
<dbReference type="Gene3D" id="1.10.287.130">
    <property type="match status" value="1"/>
</dbReference>
<dbReference type="SMART" id="SM00342">
    <property type="entry name" value="HTH_ARAC"/>
    <property type="match status" value="1"/>
</dbReference>
<keyword evidence="3 7" id="KW-0597">Phosphoprotein</keyword>
<dbReference type="SMART" id="SM00387">
    <property type="entry name" value="HATPase_c"/>
    <property type="match status" value="1"/>
</dbReference>
<evidence type="ECO:0000256" key="2">
    <source>
        <dbReference type="ARBA" id="ARBA00012438"/>
    </source>
</evidence>
<dbReference type="InterPro" id="IPR036097">
    <property type="entry name" value="HisK_dim/P_sf"/>
</dbReference>